<dbReference type="Proteomes" id="UP001497444">
    <property type="component" value="Unassembled WGS sequence"/>
</dbReference>
<dbReference type="InterPro" id="IPR029058">
    <property type="entry name" value="AB_hydrolase_fold"/>
</dbReference>
<dbReference type="InterPro" id="IPR000073">
    <property type="entry name" value="AB_hydrolase_1"/>
</dbReference>
<evidence type="ECO:0000313" key="4">
    <source>
        <dbReference type="Proteomes" id="UP001497444"/>
    </source>
</evidence>
<proteinExistence type="predicted"/>
<evidence type="ECO:0000259" key="2">
    <source>
        <dbReference type="Pfam" id="PF12697"/>
    </source>
</evidence>
<dbReference type="SUPFAM" id="SSF53474">
    <property type="entry name" value="alpha/beta-Hydrolases"/>
    <property type="match status" value="1"/>
</dbReference>
<evidence type="ECO:0000313" key="3">
    <source>
        <dbReference type="EMBL" id="CAK9253040.1"/>
    </source>
</evidence>
<feature type="domain" description="AB hydrolase-1" evidence="2">
    <location>
        <begin position="144"/>
        <end position="251"/>
    </location>
</feature>
<dbReference type="PANTHER" id="PTHR12277">
    <property type="entry name" value="ALPHA/BETA HYDROLASE DOMAIN-CONTAINING PROTEIN"/>
    <property type="match status" value="1"/>
</dbReference>
<gene>
    <name evidence="3" type="ORF">CSSPJE1EN1_LOCUS28418</name>
</gene>
<dbReference type="Pfam" id="PF12697">
    <property type="entry name" value="Abhydrolase_6"/>
    <property type="match status" value="1"/>
</dbReference>
<accession>A0ABP0VF05</accession>
<name>A0ABP0VF05_9BRYO</name>
<keyword evidence="4" id="KW-1185">Reference proteome</keyword>
<evidence type="ECO:0000256" key="1">
    <source>
        <dbReference type="SAM" id="MobiDB-lite"/>
    </source>
</evidence>
<comment type="caution">
    <text evidence="3">The sequence shown here is derived from an EMBL/GenBank/DDBJ whole genome shotgun (WGS) entry which is preliminary data.</text>
</comment>
<organism evidence="3 4">
    <name type="scientific">Sphagnum jensenii</name>
    <dbReference type="NCBI Taxonomy" id="128206"/>
    <lineage>
        <taxon>Eukaryota</taxon>
        <taxon>Viridiplantae</taxon>
        <taxon>Streptophyta</taxon>
        <taxon>Embryophyta</taxon>
        <taxon>Bryophyta</taxon>
        <taxon>Sphagnophytina</taxon>
        <taxon>Sphagnopsida</taxon>
        <taxon>Sphagnales</taxon>
        <taxon>Sphagnaceae</taxon>
        <taxon>Sphagnum</taxon>
    </lineage>
</organism>
<dbReference type="Gene3D" id="3.40.50.1820">
    <property type="entry name" value="alpha/beta hydrolase"/>
    <property type="match status" value="1"/>
</dbReference>
<protein>
    <recommendedName>
        <fullName evidence="2">AB hydrolase-1 domain-containing protein</fullName>
    </recommendedName>
</protein>
<dbReference type="PANTHER" id="PTHR12277:SF81">
    <property type="entry name" value="PROTEIN ABHD13"/>
    <property type="match status" value="1"/>
</dbReference>
<sequence length="340" mass="38264">MTDYHWSDNGNDGDAGSGEGFIYDDDDDLWGDTEKYDEDAQKRVHAILGPQGEQSPAFIDYDDAFGNTGNYEPQDAQSALEILRQFREQPMELYDQNGNLPALLKFILHCLQPILFYAPLSSSPGNWKFGRRYPSRNPETKKTVLFFHGNGGNAEIWSLSVLRMQSLVDATYYIFEYPGYGANFGESINKDELIKRATSALFDLYDPESRIYLVGQSLGSGIASELANLYSAYIEGLILITPYTRFMDVVNSFVPGISSLLTGHDYNTVDHARAFALGHVHTQKGKVLLIGAEFDQLIPFSHAEEISRQTGALLVRFPGGHNDAYDHLDSWKKEFVEFFF</sequence>
<reference evidence="3" key="1">
    <citation type="submission" date="2024-02" db="EMBL/GenBank/DDBJ databases">
        <authorList>
            <consortium name="ELIXIR-Norway"/>
            <consortium name="Elixir Norway"/>
        </authorList>
    </citation>
    <scope>NUCLEOTIDE SEQUENCE</scope>
</reference>
<feature type="region of interest" description="Disordered" evidence="1">
    <location>
        <begin position="1"/>
        <end position="21"/>
    </location>
</feature>
<dbReference type="EMBL" id="CAXAQS010000763">
    <property type="protein sequence ID" value="CAK9253040.1"/>
    <property type="molecule type" value="Genomic_DNA"/>
</dbReference>